<reference evidence="5 6" key="1">
    <citation type="submission" date="2016-05" db="EMBL/GenBank/DDBJ databases">
        <title>Bacillus thuringiensis and Bacillus weihenstephanensis as novel biocontrol agents of wilt causing Verticillium species.</title>
        <authorList>
            <person name="Hollensteiner J."/>
            <person name="Wemheuer F."/>
            <person name="Harting R."/>
            <person name="Kolarzyk A."/>
            <person name="Diaz-Valerio S."/>
            <person name="Poehlein A."/>
            <person name="Brzuszkiewicz E."/>
            <person name="Nesemann K."/>
            <person name="Braus-Stromeyer S."/>
            <person name="Braus G."/>
            <person name="Daniel R."/>
            <person name="Liesegang H."/>
        </authorList>
    </citation>
    <scope>NUCLEOTIDE SEQUENCE [LARGE SCALE GENOMIC DNA]</scope>
    <source>
        <strain evidence="5 6">GOE8</strain>
    </source>
</reference>
<evidence type="ECO:0000256" key="1">
    <source>
        <dbReference type="ARBA" id="ARBA00008138"/>
    </source>
</evidence>
<dbReference type="NCBIfam" id="TIGR00027">
    <property type="entry name" value="mthyl_TIGR00027"/>
    <property type="match status" value="1"/>
</dbReference>
<gene>
    <name evidence="5" type="ORF">BWGOE8_32020</name>
</gene>
<name>A0A1E8B5K6_BACMY</name>
<dbReference type="SUPFAM" id="SSF53335">
    <property type="entry name" value="S-adenosyl-L-methionine-dependent methyltransferases"/>
    <property type="match status" value="1"/>
</dbReference>
<comment type="function">
    <text evidence="4">Exhibits S-adenosyl-L-methionine-dependent methyltransferase activity.</text>
</comment>
<dbReference type="GO" id="GO:0032259">
    <property type="term" value="P:methylation"/>
    <property type="evidence" value="ECO:0007669"/>
    <property type="project" value="UniProtKB-KW"/>
</dbReference>
<dbReference type="GO" id="GO:0008168">
    <property type="term" value="F:methyltransferase activity"/>
    <property type="evidence" value="ECO:0007669"/>
    <property type="project" value="UniProtKB-UniRule"/>
</dbReference>
<dbReference type="EC" id="2.1.1.-" evidence="4"/>
<dbReference type="Proteomes" id="UP000175706">
    <property type="component" value="Unassembled WGS sequence"/>
</dbReference>
<evidence type="ECO:0000313" key="6">
    <source>
        <dbReference type="Proteomes" id="UP000175706"/>
    </source>
</evidence>
<keyword evidence="3" id="KW-0808">Transferase</keyword>
<comment type="similarity">
    <text evidence="1 4">Belongs to the UPF0677 family.</text>
</comment>
<accession>A0A1E8B5K6</accession>
<dbReference type="Pfam" id="PF04072">
    <property type="entry name" value="LCM"/>
    <property type="match status" value="1"/>
</dbReference>
<evidence type="ECO:0000256" key="3">
    <source>
        <dbReference type="ARBA" id="ARBA00022679"/>
    </source>
</evidence>
<dbReference type="InterPro" id="IPR011610">
    <property type="entry name" value="SAM_mthyl_Trfase_ML2640-like"/>
</dbReference>
<dbReference type="PANTHER" id="PTHR43619">
    <property type="entry name" value="S-ADENOSYL-L-METHIONINE-DEPENDENT METHYLTRANSFERASE YKTD-RELATED"/>
    <property type="match status" value="1"/>
</dbReference>
<dbReference type="RefSeq" id="WP_070143978.1">
    <property type="nucleotide sequence ID" value="NZ_LXLT01000042.1"/>
</dbReference>
<keyword evidence="4" id="KW-0949">S-adenosyl-L-methionine</keyword>
<evidence type="ECO:0000256" key="2">
    <source>
        <dbReference type="ARBA" id="ARBA00022603"/>
    </source>
</evidence>
<evidence type="ECO:0000256" key="4">
    <source>
        <dbReference type="RuleBase" id="RU362030"/>
    </source>
</evidence>
<dbReference type="PANTHER" id="PTHR43619:SF2">
    <property type="entry name" value="S-ADENOSYL-L-METHIONINE-DEPENDENT METHYLTRANSFERASES SUPERFAMILY PROTEIN"/>
    <property type="match status" value="1"/>
</dbReference>
<sequence length="306" mass="35507">MCVKKGEASVTSLVSAFGRAYHSEFDRPKIFDDYVAKDLISQKERHDIETNMVQGIHFFNKDIAQQFQDDPKEILKWITQVQLSPTPLARAAYCERVLLHEITLGAKQYGILGAGLDTFSFRHRELENRIEIFEIDHPSTQQLKKERIKEAELEIPNNLHFVSMDFTKRFSYEQLRNEGFENKKTFFSLLGVTYYLTTEELSSLIECLFEMVPEGSSIVFDYPDENLFTEKGLSNRVENMVKMAAVGGEPMKSCFSYEEMEALLEKSCLLIYEHLSPEDINKLYFEGRNDYLEAFEAVHYVHAVKK</sequence>
<dbReference type="PATRIC" id="fig|86662.25.peg.3276"/>
<comment type="caution">
    <text evidence="5">The sequence shown here is derived from an EMBL/GenBank/DDBJ whole genome shotgun (WGS) entry which is preliminary data.</text>
</comment>
<keyword evidence="2 4" id="KW-0489">Methyltransferase</keyword>
<dbReference type="InterPro" id="IPR029063">
    <property type="entry name" value="SAM-dependent_MTases_sf"/>
</dbReference>
<dbReference type="EMBL" id="LXLT01000042">
    <property type="protein sequence ID" value="OFD77334.1"/>
    <property type="molecule type" value="Genomic_DNA"/>
</dbReference>
<organism evidence="5 6">
    <name type="scientific">Bacillus mycoides</name>
    <dbReference type="NCBI Taxonomy" id="1405"/>
    <lineage>
        <taxon>Bacteria</taxon>
        <taxon>Bacillati</taxon>
        <taxon>Bacillota</taxon>
        <taxon>Bacilli</taxon>
        <taxon>Bacillales</taxon>
        <taxon>Bacillaceae</taxon>
        <taxon>Bacillus</taxon>
        <taxon>Bacillus cereus group</taxon>
    </lineage>
</organism>
<proteinExistence type="inferred from homology"/>
<dbReference type="InterPro" id="IPR007213">
    <property type="entry name" value="Ppm1/Ppm2/Tcmp"/>
</dbReference>
<dbReference type="AlphaFoldDB" id="A0A1E8B5K6"/>
<evidence type="ECO:0000313" key="5">
    <source>
        <dbReference type="EMBL" id="OFD77334.1"/>
    </source>
</evidence>
<dbReference type="Gene3D" id="3.40.50.150">
    <property type="entry name" value="Vaccinia Virus protein VP39"/>
    <property type="match status" value="1"/>
</dbReference>
<protein>
    <recommendedName>
        <fullName evidence="4">S-adenosyl-L-methionine-dependent methyltransferase</fullName>
        <ecNumber evidence="4">2.1.1.-</ecNumber>
    </recommendedName>
</protein>